<accession>A0A1G4ASF0</accession>
<name>A0A1G4ASF0_9PEZI</name>
<protein>
    <submittedName>
        <fullName evidence="1">Uncharacterized protein</fullName>
    </submittedName>
</protein>
<comment type="caution">
    <text evidence="1">The sequence shown here is derived from an EMBL/GenBank/DDBJ whole genome shotgun (WGS) entry which is preliminary data.</text>
</comment>
<evidence type="ECO:0000313" key="1">
    <source>
        <dbReference type="EMBL" id="OHE92079.1"/>
    </source>
</evidence>
<dbReference type="AlphaFoldDB" id="A0A1G4ASF0"/>
<dbReference type="EMBL" id="MJBS01000159">
    <property type="protein sequence ID" value="OHE92079.1"/>
    <property type="molecule type" value="Genomic_DNA"/>
</dbReference>
<proteinExistence type="predicted"/>
<evidence type="ECO:0000313" key="2">
    <source>
        <dbReference type="Proteomes" id="UP000176998"/>
    </source>
</evidence>
<dbReference type="GeneID" id="34565724"/>
<dbReference type="RefSeq" id="XP_022469250.1">
    <property type="nucleotide sequence ID" value="XM_022624214.1"/>
</dbReference>
<reference evidence="1 2" key="1">
    <citation type="submission" date="2016-09" db="EMBL/GenBank/DDBJ databases">
        <authorList>
            <person name="Capua I."/>
            <person name="De Benedictis P."/>
            <person name="Joannis T."/>
            <person name="Lombin L.H."/>
            <person name="Cattoli G."/>
        </authorList>
    </citation>
    <scope>NUCLEOTIDE SEQUENCE [LARGE SCALE GENOMIC DNA]</scope>
    <source>
        <strain evidence="1 2">IMI 309357</strain>
    </source>
</reference>
<organism evidence="1 2">
    <name type="scientific">Colletotrichum orchidophilum</name>
    <dbReference type="NCBI Taxonomy" id="1209926"/>
    <lineage>
        <taxon>Eukaryota</taxon>
        <taxon>Fungi</taxon>
        <taxon>Dikarya</taxon>
        <taxon>Ascomycota</taxon>
        <taxon>Pezizomycotina</taxon>
        <taxon>Sordariomycetes</taxon>
        <taxon>Hypocreomycetidae</taxon>
        <taxon>Glomerellales</taxon>
        <taxon>Glomerellaceae</taxon>
        <taxon>Colletotrichum</taxon>
    </lineage>
</organism>
<gene>
    <name evidence="1" type="ORF">CORC01_12594</name>
</gene>
<dbReference type="Proteomes" id="UP000176998">
    <property type="component" value="Unassembled WGS sequence"/>
</dbReference>
<sequence length="85" mass="9234">MAQTYTSCVCDTDEVKCNKIACDNYASAGIFHDIPGDAVGPPSTFENGRCHAIYNNNGQFIEFQGLDPKEFEAQCRKACNTGSTC</sequence>
<keyword evidence="2" id="KW-1185">Reference proteome</keyword>
<dbReference type="OrthoDB" id="4788776at2759"/>